<evidence type="ECO:0000313" key="3">
    <source>
        <dbReference type="Proteomes" id="UP001373496"/>
    </source>
</evidence>
<evidence type="ECO:0000313" key="2">
    <source>
        <dbReference type="EMBL" id="MEI4278174.1"/>
    </source>
</evidence>
<keyword evidence="3" id="KW-1185">Reference proteome</keyword>
<name>A0ABU8E5S0_9ACTN</name>
<gene>
    <name evidence="2" type="ORF">UXQ13_06810</name>
</gene>
<dbReference type="RefSeq" id="WP_336392028.1">
    <property type="nucleotide sequence ID" value="NZ_JBAPLV010000005.1"/>
</dbReference>
<feature type="domain" description="Mycothiol-dependent maleylpyruvate isomerase metal-binding" evidence="1">
    <location>
        <begin position="13"/>
        <end position="133"/>
    </location>
</feature>
<dbReference type="InterPro" id="IPR024344">
    <property type="entry name" value="MDMPI_metal-binding"/>
</dbReference>
<proteinExistence type="predicted"/>
<reference evidence="2 3" key="1">
    <citation type="submission" date="2024-03" db="EMBL/GenBank/DDBJ databases">
        <title>Draft genome sequence of Klenkia terrae.</title>
        <authorList>
            <person name="Duangmal K."/>
            <person name="Chantavorakit T."/>
        </authorList>
    </citation>
    <scope>NUCLEOTIDE SEQUENCE [LARGE SCALE GENOMIC DNA]</scope>
    <source>
        <strain evidence="2 3">JCM 17786</strain>
    </source>
</reference>
<dbReference type="NCBIfam" id="TIGR03086">
    <property type="entry name" value="TIGR03086 family metal-binding protein"/>
    <property type="match status" value="1"/>
</dbReference>
<accession>A0ABU8E5S0</accession>
<sequence>MDPRQARLLELFQRAQAQVTDRVDAVEAEQWDAVVRPGRDVADLVAHLVGEQLRVPPLLAGHPAGGPVPTDTEELLAGDPLGSWEAAADAALTAFAQPGAVDATVQLAEGPAPATDHLTVLTTHLTVHAWDLARATGGDPVLDADLVAAALEQVGAGRAAGLVDPASPVPAGADPLVRFLAAFDRRA</sequence>
<dbReference type="Gene3D" id="1.20.120.450">
    <property type="entry name" value="dinb family like domain"/>
    <property type="match status" value="1"/>
</dbReference>
<dbReference type="SUPFAM" id="SSF109854">
    <property type="entry name" value="DinB/YfiT-like putative metalloenzymes"/>
    <property type="match status" value="1"/>
</dbReference>
<evidence type="ECO:0000259" key="1">
    <source>
        <dbReference type="Pfam" id="PF11716"/>
    </source>
</evidence>
<dbReference type="InterPro" id="IPR034660">
    <property type="entry name" value="DinB/YfiT-like"/>
</dbReference>
<dbReference type="Proteomes" id="UP001373496">
    <property type="component" value="Unassembled WGS sequence"/>
</dbReference>
<comment type="caution">
    <text evidence="2">The sequence shown here is derived from an EMBL/GenBank/DDBJ whole genome shotgun (WGS) entry which is preliminary data.</text>
</comment>
<dbReference type="InterPro" id="IPR017520">
    <property type="entry name" value="CHP03086"/>
</dbReference>
<organism evidence="2 3">
    <name type="scientific">Klenkia terrae</name>
    <dbReference type="NCBI Taxonomy" id="1052259"/>
    <lineage>
        <taxon>Bacteria</taxon>
        <taxon>Bacillati</taxon>
        <taxon>Actinomycetota</taxon>
        <taxon>Actinomycetes</taxon>
        <taxon>Geodermatophilales</taxon>
        <taxon>Geodermatophilaceae</taxon>
        <taxon>Klenkia</taxon>
    </lineage>
</organism>
<dbReference type="EMBL" id="JBAPLV010000005">
    <property type="protein sequence ID" value="MEI4278174.1"/>
    <property type="molecule type" value="Genomic_DNA"/>
</dbReference>
<dbReference type="Pfam" id="PF11716">
    <property type="entry name" value="MDMPI_N"/>
    <property type="match status" value="1"/>
</dbReference>
<protein>
    <submittedName>
        <fullName evidence="2">TIGR03086 family metal-binding protein</fullName>
    </submittedName>
</protein>